<organism evidence="2 3">
    <name type="scientific">Mycolicibacter acidiphilus</name>
    <dbReference type="NCBI Taxonomy" id="2835306"/>
    <lineage>
        <taxon>Bacteria</taxon>
        <taxon>Bacillati</taxon>
        <taxon>Actinomycetota</taxon>
        <taxon>Actinomycetes</taxon>
        <taxon>Mycobacteriales</taxon>
        <taxon>Mycobacteriaceae</taxon>
        <taxon>Mycolicibacter</taxon>
    </lineage>
</organism>
<proteinExistence type="predicted"/>
<name>A0ABS5RQ55_9MYCO</name>
<evidence type="ECO:0000313" key="3">
    <source>
        <dbReference type="Proteomes" id="UP001519535"/>
    </source>
</evidence>
<evidence type="ECO:0000259" key="1">
    <source>
        <dbReference type="Pfam" id="PF04480"/>
    </source>
</evidence>
<protein>
    <submittedName>
        <fullName evidence="2">DUF559 domain-containing protein</fullName>
    </submittedName>
</protein>
<dbReference type="Gene3D" id="3.40.960.10">
    <property type="entry name" value="VSR Endonuclease"/>
    <property type="match status" value="1"/>
</dbReference>
<reference evidence="2 3" key="1">
    <citation type="submission" date="2021-05" db="EMBL/GenBank/DDBJ databases">
        <title>Mycobacterium acidophilum sp. nov., an extremely acid-tolerant member of the genus Mycobacterium.</title>
        <authorList>
            <person name="Xia J."/>
        </authorList>
    </citation>
    <scope>NUCLEOTIDE SEQUENCE [LARGE SCALE GENOMIC DNA]</scope>
    <source>
        <strain evidence="2 3">M1</strain>
    </source>
</reference>
<gene>
    <name evidence="2" type="ORF">KIH27_18890</name>
</gene>
<comment type="caution">
    <text evidence="2">The sequence shown here is derived from an EMBL/GenBank/DDBJ whole genome shotgun (WGS) entry which is preliminary data.</text>
</comment>
<keyword evidence="3" id="KW-1185">Reference proteome</keyword>
<feature type="domain" description="DUF559" evidence="1">
    <location>
        <begin position="210"/>
        <end position="263"/>
    </location>
</feature>
<dbReference type="Pfam" id="PF04480">
    <property type="entry name" value="DUF559"/>
    <property type="match status" value="1"/>
</dbReference>
<dbReference type="InterPro" id="IPR007569">
    <property type="entry name" value="DUF559"/>
</dbReference>
<dbReference type="RefSeq" id="WP_214094511.1">
    <property type="nucleotide sequence ID" value="NZ_JAHCLR010000053.1"/>
</dbReference>
<sequence length="284" mass="31234">MAGQPFIGSEALAAGKVSWDGLTRYHTALMPNVYLGRGVTPSLAQRTVAGWLWSGRQAVVAGAAASALHGAKWVDDDALIELIWGNARAPAGVKTRADLLLPGETQLIAGVPVTSVERTAFDLGRRGSIDSAVARLDALANATHFKVDDVLALAAKHRHTRGLRQLDVALTLVDAGAQSPQETRVRLLLINSGFQRPQTQIPVLGPDGLPRYFLDMGWEDLMLAVEYDGDQHRTSRQQFAWDVERLEYIKSVGWTHIRVLKEHRDADIVRRVCRAWADCTRPHK</sequence>
<dbReference type="Proteomes" id="UP001519535">
    <property type="component" value="Unassembled WGS sequence"/>
</dbReference>
<accession>A0ABS5RQ55</accession>
<dbReference type="EMBL" id="JAHCLR010000053">
    <property type="protein sequence ID" value="MBS9535656.1"/>
    <property type="molecule type" value="Genomic_DNA"/>
</dbReference>
<evidence type="ECO:0000313" key="2">
    <source>
        <dbReference type="EMBL" id="MBS9535656.1"/>
    </source>
</evidence>